<gene>
    <name evidence="1" type="ORF">ABT39_MTgene5253</name>
</gene>
<reference evidence="1" key="1">
    <citation type="journal article" date="2015" name="Genome Biol. Evol.">
        <title>Organellar Genomes of White Spruce (Picea glauca): Assembly and Annotation.</title>
        <authorList>
            <person name="Jackman S.D."/>
            <person name="Warren R.L."/>
            <person name="Gibb E.A."/>
            <person name="Vandervalk B.P."/>
            <person name="Mohamadi H."/>
            <person name="Chu J."/>
            <person name="Raymond A."/>
            <person name="Pleasance S."/>
            <person name="Coope R."/>
            <person name="Wildung M.R."/>
            <person name="Ritland C.E."/>
            <person name="Bousquet J."/>
            <person name="Jones S.J."/>
            <person name="Bohlmann J."/>
            <person name="Birol I."/>
        </authorList>
    </citation>
    <scope>NUCLEOTIDE SEQUENCE [LARGE SCALE GENOMIC DNA]</scope>
    <source>
        <tissue evidence="1">Flushing bud</tissue>
    </source>
</reference>
<name>A0A101LZQ2_PICGL</name>
<organism evidence="1">
    <name type="scientific">Picea glauca</name>
    <name type="common">White spruce</name>
    <name type="synonym">Pinus glauca</name>
    <dbReference type="NCBI Taxonomy" id="3330"/>
    <lineage>
        <taxon>Eukaryota</taxon>
        <taxon>Viridiplantae</taxon>
        <taxon>Streptophyta</taxon>
        <taxon>Embryophyta</taxon>
        <taxon>Tracheophyta</taxon>
        <taxon>Spermatophyta</taxon>
        <taxon>Pinopsida</taxon>
        <taxon>Pinidae</taxon>
        <taxon>Conifers I</taxon>
        <taxon>Pinales</taxon>
        <taxon>Pinaceae</taxon>
        <taxon>Picea</taxon>
    </lineage>
</organism>
<comment type="caution">
    <text evidence="1">The sequence shown here is derived from an EMBL/GenBank/DDBJ whole genome shotgun (WGS) entry which is preliminary data.</text>
</comment>
<protein>
    <submittedName>
        <fullName evidence="1">Uncharacterized protein</fullName>
    </submittedName>
</protein>
<dbReference type="AlphaFoldDB" id="A0A101LZQ2"/>
<evidence type="ECO:0000313" key="1">
    <source>
        <dbReference type="EMBL" id="KUM48255.1"/>
    </source>
</evidence>
<sequence length="120" mass="13324">MVKRKMKRWHADLPVPEVSIEETPSFQPFQNKSLEGSKQVLRVLNHSRSERRCHTITGSIRNRRSSMSTERSCIPRTTMQVPICLTNVTGLVAIGALSGRIRIFISSSTSSTTATAAPTL</sequence>
<keyword evidence="1" id="KW-0496">Mitochondrion</keyword>
<accession>A0A101LZQ2</accession>
<dbReference type="EMBL" id="LKAM01000006">
    <property type="protein sequence ID" value="KUM48255.1"/>
    <property type="molecule type" value="Genomic_DNA"/>
</dbReference>
<proteinExistence type="predicted"/>
<geneLocation type="mitochondrion" evidence="1"/>